<accession>A0A5D2C060</accession>
<gene>
    <name evidence="8" type="ORF">ES288_D07G206700v1</name>
</gene>
<dbReference type="InterPro" id="IPR036879">
    <property type="entry name" value="TF_MADSbox_sf"/>
</dbReference>
<keyword evidence="4" id="KW-0804">Transcription</keyword>
<dbReference type="GO" id="GO:0046983">
    <property type="term" value="F:protein dimerization activity"/>
    <property type="evidence" value="ECO:0007669"/>
    <property type="project" value="InterPro"/>
</dbReference>
<dbReference type="SUPFAM" id="SSF55455">
    <property type="entry name" value="SRF-like"/>
    <property type="match status" value="1"/>
</dbReference>
<dbReference type="AlphaFoldDB" id="A0A5D2C060"/>
<organism evidence="8 9">
    <name type="scientific">Gossypium darwinii</name>
    <name type="common">Darwin's cotton</name>
    <name type="synonym">Gossypium barbadense var. darwinii</name>
    <dbReference type="NCBI Taxonomy" id="34276"/>
    <lineage>
        <taxon>Eukaryota</taxon>
        <taxon>Viridiplantae</taxon>
        <taxon>Streptophyta</taxon>
        <taxon>Embryophyta</taxon>
        <taxon>Tracheophyta</taxon>
        <taxon>Spermatophyta</taxon>
        <taxon>Magnoliopsida</taxon>
        <taxon>eudicotyledons</taxon>
        <taxon>Gunneridae</taxon>
        <taxon>Pentapetalae</taxon>
        <taxon>rosids</taxon>
        <taxon>malvids</taxon>
        <taxon>Malvales</taxon>
        <taxon>Malvaceae</taxon>
        <taxon>Malvoideae</taxon>
        <taxon>Gossypium</taxon>
    </lineage>
</organism>
<dbReference type="PROSITE" id="PS50066">
    <property type="entry name" value="MADS_BOX_2"/>
    <property type="match status" value="1"/>
</dbReference>
<dbReference type="GO" id="GO:0005634">
    <property type="term" value="C:nucleus"/>
    <property type="evidence" value="ECO:0007669"/>
    <property type="project" value="UniProtKB-SubCell"/>
</dbReference>
<feature type="region of interest" description="Disordered" evidence="6">
    <location>
        <begin position="1"/>
        <end position="22"/>
    </location>
</feature>
<feature type="domain" description="MADS-box" evidence="7">
    <location>
        <begin position="53"/>
        <end position="89"/>
    </location>
</feature>
<dbReference type="EMBL" id="CM017707">
    <property type="protein sequence ID" value="TYG62168.1"/>
    <property type="molecule type" value="Genomic_DNA"/>
</dbReference>
<keyword evidence="3" id="KW-0238">DNA-binding</keyword>
<comment type="subcellular location">
    <subcellularLocation>
        <location evidence="1">Nucleus</location>
    </subcellularLocation>
</comment>
<keyword evidence="2" id="KW-0805">Transcription regulation</keyword>
<dbReference type="GO" id="GO:0003677">
    <property type="term" value="F:DNA binding"/>
    <property type="evidence" value="ECO:0007669"/>
    <property type="project" value="UniProtKB-KW"/>
</dbReference>
<evidence type="ECO:0000313" key="9">
    <source>
        <dbReference type="Proteomes" id="UP000323506"/>
    </source>
</evidence>
<keyword evidence="9" id="KW-1185">Reference proteome</keyword>
<evidence type="ECO:0000259" key="7">
    <source>
        <dbReference type="PROSITE" id="PS50066"/>
    </source>
</evidence>
<evidence type="ECO:0000313" key="8">
    <source>
        <dbReference type="EMBL" id="TYG62168.1"/>
    </source>
</evidence>
<keyword evidence="5" id="KW-0539">Nucleus</keyword>
<evidence type="ECO:0000256" key="1">
    <source>
        <dbReference type="ARBA" id="ARBA00004123"/>
    </source>
</evidence>
<evidence type="ECO:0000256" key="3">
    <source>
        <dbReference type="ARBA" id="ARBA00023125"/>
    </source>
</evidence>
<protein>
    <recommendedName>
        <fullName evidence="7">MADS-box domain-containing protein</fullName>
    </recommendedName>
</protein>
<dbReference type="Proteomes" id="UP000323506">
    <property type="component" value="Chromosome D07"/>
</dbReference>
<evidence type="ECO:0000256" key="4">
    <source>
        <dbReference type="ARBA" id="ARBA00023163"/>
    </source>
</evidence>
<evidence type="ECO:0000256" key="6">
    <source>
        <dbReference type="SAM" id="MobiDB-lite"/>
    </source>
</evidence>
<sequence>MAAWPDGPPEIWEGSDHEGGSSSSLYLGPSHFSISLRISPFQLIHCINNWCGQHGSNPEPEEFAVICDAEVPVIIFSNIGKFFGFFNSSSKAVAEKHAEETCIDFCLSEFGSIEEWWGCCGN</sequence>
<dbReference type="InterPro" id="IPR002100">
    <property type="entry name" value="TF_MADSbox"/>
</dbReference>
<reference evidence="8 9" key="1">
    <citation type="submission" date="2019-06" db="EMBL/GenBank/DDBJ databases">
        <title>WGS assembly of Gossypium darwinii.</title>
        <authorList>
            <person name="Chen Z.J."/>
            <person name="Sreedasyam A."/>
            <person name="Ando A."/>
            <person name="Song Q."/>
            <person name="De L."/>
            <person name="Hulse-Kemp A."/>
            <person name="Ding M."/>
            <person name="Ye W."/>
            <person name="Kirkbride R."/>
            <person name="Jenkins J."/>
            <person name="Plott C."/>
            <person name="Lovell J."/>
            <person name="Lin Y.-M."/>
            <person name="Vaughn R."/>
            <person name="Liu B."/>
            <person name="Li W."/>
            <person name="Simpson S."/>
            <person name="Scheffler B."/>
            <person name="Saski C."/>
            <person name="Grover C."/>
            <person name="Hu G."/>
            <person name="Conover J."/>
            <person name="Carlson J."/>
            <person name="Shu S."/>
            <person name="Boston L."/>
            <person name="Williams M."/>
            <person name="Peterson D."/>
            <person name="Mcgee K."/>
            <person name="Jones D."/>
            <person name="Wendel J."/>
            <person name="Stelly D."/>
            <person name="Grimwood J."/>
            <person name="Schmutz J."/>
        </authorList>
    </citation>
    <scope>NUCLEOTIDE SEQUENCE [LARGE SCALE GENOMIC DNA]</scope>
    <source>
        <strain evidence="8">1808015.09</strain>
    </source>
</reference>
<evidence type="ECO:0000256" key="5">
    <source>
        <dbReference type="ARBA" id="ARBA00023242"/>
    </source>
</evidence>
<name>A0A5D2C060_GOSDA</name>
<evidence type="ECO:0000256" key="2">
    <source>
        <dbReference type="ARBA" id="ARBA00023015"/>
    </source>
</evidence>
<dbReference type="Gene3D" id="3.40.1810.10">
    <property type="entry name" value="Transcription factor, MADS-box"/>
    <property type="match status" value="1"/>
</dbReference>
<proteinExistence type="predicted"/>